<evidence type="ECO:0000313" key="5">
    <source>
        <dbReference type="Proteomes" id="UP000031599"/>
    </source>
</evidence>
<evidence type="ECO:0000313" key="4">
    <source>
        <dbReference type="EMBL" id="KIG17635.1"/>
    </source>
</evidence>
<dbReference type="AlphaFoldDB" id="A0A0C2D7P5"/>
<dbReference type="Gene3D" id="3.40.50.300">
    <property type="entry name" value="P-loop containing nucleotide triphosphate hydrolases"/>
    <property type="match status" value="1"/>
</dbReference>
<comment type="similarity">
    <text evidence="1">Belongs to the sulfotransferase 1 family.</text>
</comment>
<dbReference type="EMBL" id="JMCC02000021">
    <property type="protein sequence ID" value="KIG17635.1"/>
    <property type="molecule type" value="Genomic_DNA"/>
</dbReference>
<dbReference type="SUPFAM" id="SSF52540">
    <property type="entry name" value="P-loop containing nucleoside triphosphate hydrolases"/>
    <property type="match status" value="1"/>
</dbReference>
<accession>A0A0C2D7P5</accession>
<proteinExistence type="inferred from homology"/>
<keyword evidence="2 4" id="KW-0808">Transferase</keyword>
<dbReference type="GO" id="GO:0008146">
    <property type="term" value="F:sulfotransferase activity"/>
    <property type="evidence" value="ECO:0007669"/>
    <property type="project" value="InterPro"/>
</dbReference>
<evidence type="ECO:0000259" key="3">
    <source>
        <dbReference type="Pfam" id="PF00685"/>
    </source>
</evidence>
<reference evidence="4 5" key="1">
    <citation type="submission" date="2014-12" db="EMBL/GenBank/DDBJ databases">
        <title>Genome assembly of Enhygromyxa salina DSM 15201.</title>
        <authorList>
            <person name="Sharma G."/>
            <person name="Subramanian S."/>
        </authorList>
    </citation>
    <scope>NUCLEOTIDE SEQUENCE [LARGE SCALE GENOMIC DNA]</scope>
    <source>
        <strain evidence="4 5">DSM 15201</strain>
    </source>
</reference>
<dbReference type="PANTHER" id="PTHR11783">
    <property type="entry name" value="SULFOTRANSFERASE SULT"/>
    <property type="match status" value="1"/>
</dbReference>
<evidence type="ECO:0000256" key="1">
    <source>
        <dbReference type="ARBA" id="ARBA00005771"/>
    </source>
</evidence>
<dbReference type="Pfam" id="PF00685">
    <property type="entry name" value="Sulfotransfer_1"/>
    <property type="match status" value="1"/>
</dbReference>
<sequence>MTPMVLLVRAAARLGRARPALGFIVNNGMMPPDSKVFRGYTPTQSDVFVTTFPKSGTNWGMQICQQIAHRGAAEFDHIHEVVCWPEAPMPEVVKFNDPGPASASPTGLRVIKTHLRAAIVPYAAEAKYFTIIRDPKEVVVSSYLFLLGLMGIQHRVTPSQWVDWWCDPSFLGGAWAEHTKGFWAMRDRPNVVVRSFNQVKADLGGTIDAVAELMGVELSASERAAVAERGSFAYMKQHESQFAPPPVPLAKPDQAPNMIRRGAAGGSDELIDAAQRARINAFSRARLREIGSDFPYDELFAAN</sequence>
<organism evidence="4 5">
    <name type="scientific">Enhygromyxa salina</name>
    <dbReference type="NCBI Taxonomy" id="215803"/>
    <lineage>
        <taxon>Bacteria</taxon>
        <taxon>Pseudomonadati</taxon>
        <taxon>Myxococcota</taxon>
        <taxon>Polyangia</taxon>
        <taxon>Nannocystales</taxon>
        <taxon>Nannocystaceae</taxon>
        <taxon>Enhygromyxa</taxon>
    </lineage>
</organism>
<dbReference type="Proteomes" id="UP000031599">
    <property type="component" value="Unassembled WGS sequence"/>
</dbReference>
<gene>
    <name evidence="4" type="ORF">DB30_02910</name>
</gene>
<evidence type="ECO:0000256" key="2">
    <source>
        <dbReference type="ARBA" id="ARBA00022679"/>
    </source>
</evidence>
<name>A0A0C2D7P5_9BACT</name>
<feature type="domain" description="Sulfotransferase" evidence="3">
    <location>
        <begin position="45"/>
        <end position="289"/>
    </location>
</feature>
<dbReference type="InterPro" id="IPR027417">
    <property type="entry name" value="P-loop_NTPase"/>
</dbReference>
<comment type="caution">
    <text evidence="4">The sequence shown here is derived from an EMBL/GenBank/DDBJ whole genome shotgun (WGS) entry which is preliminary data.</text>
</comment>
<protein>
    <submittedName>
        <fullName evidence="4">Sulfotransferase</fullName>
    </submittedName>
</protein>
<dbReference type="InterPro" id="IPR000863">
    <property type="entry name" value="Sulfotransferase_dom"/>
</dbReference>